<gene>
    <name evidence="8" type="primary">RSRP1</name>
</gene>
<evidence type="ECO:0000256" key="2">
    <source>
        <dbReference type="ARBA" id="ARBA00009534"/>
    </source>
</evidence>
<reference evidence="8" key="2">
    <citation type="submission" date="2025-09" db="UniProtKB">
        <authorList>
            <consortium name="Ensembl"/>
        </authorList>
    </citation>
    <scope>IDENTIFICATION</scope>
</reference>
<feature type="region of interest" description="Disordered" evidence="7">
    <location>
        <begin position="292"/>
        <end position="377"/>
    </location>
</feature>
<feature type="compositionally biased region" description="Basic residues" evidence="7">
    <location>
        <begin position="137"/>
        <end position="200"/>
    </location>
</feature>
<keyword evidence="5" id="KW-0539">Nucleus</keyword>
<comment type="subcellular location">
    <subcellularLocation>
        <location evidence="1">Nucleus</location>
    </subcellularLocation>
</comment>
<feature type="compositionally biased region" description="Polar residues" evidence="7">
    <location>
        <begin position="329"/>
        <end position="341"/>
    </location>
</feature>
<comment type="similarity">
    <text evidence="2">Belongs to the RSRP family.</text>
</comment>
<feature type="compositionally biased region" description="Low complexity" evidence="7">
    <location>
        <begin position="111"/>
        <end position="136"/>
    </location>
</feature>
<dbReference type="AlphaFoldDB" id="A0A663N8G1"/>
<dbReference type="InterPro" id="IPR029656">
    <property type="entry name" value="RSRP1"/>
</dbReference>
<organism evidence="8 9">
    <name type="scientific">Athene cunicularia</name>
    <name type="common">Burrowing owl</name>
    <name type="synonym">Speotyto cunicularia</name>
    <dbReference type="NCBI Taxonomy" id="194338"/>
    <lineage>
        <taxon>Eukaryota</taxon>
        <taxon>Metazoa</taxon>
        <taxon>Chordata</taxon>
        <taxon>Craniata</taxon>
        <taxon>Vertebrata</taxon>
        <taxon>Euteleostomi</taxon>
        <taxon>Archelosauria</taxon>
        <taxon>Archosauria</taxon>
        <taxon>Dinosauria</taxon>
        <taxon>Saurischia</taxon>
        <taxon>Theropoda</taxon>
        <taxon>Coelurosauria</taxon>
        <taxon>Aves</taxon>
        <taxon>Neognathae</taxon>
        <taxon>Neoaves</taxon>
        <taxon>Telluraves</taxon>
        <taxon>Strigiformes</taxon>
        <taxon>Strigidae</taxon>
        <taxon>Athene</taxon>
    </lineage>
</organism>
<accession>A0A663N8G1</accession>
<evidence type="ECO:0000256" key="6">
    <source>
        <dbReference type="ARBA" id="ARBA00034666"/>
    </source>
</evidence>
<feature type="compositionally biased region" description="Basic and acidic residues" evidence="7">
    <location>
        <begin position="94"/>
        <end position="110"/>
    </location>
</feature>
<keyword evidence="4" id="KW-0597">Phosphoprotein</keyword>
<dbReference type="KEGG" id="acun:113488303"/>
<dbReference type="RefSeq" id="XP_026719198.1">
    <property type="nucleotide sequence ID" value="XM_026863397.1"/>
</dbReference>
<evidence type="ECO:0000256" key="7">
    <source>
        <dbReference type="SAM" id="MobiDB-lite"/>
    </source>
</evidence>
<evidence type="ECO:0000256" key="3">
    <source>
        <dbReference type="ARBA" id="ARBA00018147"/>
    </source>
</evidence>
<reference evidence="8" key="1">
    <citation type="submission" date="2025-08" db="UniProtKB">
        <authorList>
            <consortium name="Ensembl"/>
        </authorList>
    </citation>
    <scope>IDENTIFICATION</scope>
</reference>
<dbReference type="Pfam" id="PF17069">
    <property type="entry name" value="RSRP"/>
    <property type="match status" value="1"/>
</dbReference>
<evidence type="ECO:0000256" key="1">
    <source>
        <dbReference type="ARBA" id="ARBA00004123"/>
    </source>
</evidence>
<dbReference type="PANTHER" id="PTHR47622:SF1">
    <property type="entry name" value="ARGININE_SERINE-RICH PROTEIN 1"/>
    <property type="match status" value="1"/>
</dbReference>
<feature type="region of interest" description="Disordered" evidence="7">
    <location>
        <begin position="85"/>
        <end position="200"/>
    </location>
</feature>
<proteinExistence type="inferred from homology"/>
<keyword evidence="9" id="KW-1185">Reference proteome</keyword>
<feature type="region of interest" description="Disordered" evidence="7">
    <location>
        <begin position="1"/>
        <end position="73"/>
    </location>
</feature>
<evidence type="ECO:0000256" key="4">
    <source>
        <dbReference type="ARBA" id="ARBA00022553"/>
    </source>
</evidence>
<evidence type="ECO:0000256" key="5">
    <source>
        <dbReference type="ARBA" id="ARBA00023242"/>
    </source>
</evidence>
<evidence type="ECO:0000313" key="9">
    <source>
        <dbReference type="Proteomes" id="UP000472269"/>
    </source>
</evidence>
<dbReference type="Proteomes" id="UP000472269">
    <property type="component" value="Unplaced"/>
</dbReference>
<dbReference type="CTD" id="57035"/>
<feature type="compositionally biased region" description="Polar residues" evidence="7">
    <location>
        <begin position="58"/>
        <end position="70"/>
    </location>
</feature>
<dbReference type="Ensembl" id="ENSACUT00000022642.1">
    <property type="protein sequence ID" value="ENSACUP00000021240.1"/>
    <property type="gene ID" value="ENSACUG00000014187.1"/>
</dbReference>
<sequence length="399" mass="45607">MGVTQEAGLSPQASPLEQDPCGGSPAGWSRNSLVPHGNQHRGCPAAPSGTETGYYRTTIKTEPASESTCMEKTVVRKTDDMTDFMDDLTLSSPKKSESTLRSKRSCDRSSTRSSSRSSCSSQSSSSSSSSASSRSWSRSRSRSRSWSRRNGSRRYRRYSRSYSRSRSRSRGYTRYRGRYHTRHYRRYHRSPPRYRSRSRSWSRGRSYYRRSYSRSRSCSRGRRYYGFGRTVYPEAYRSWRSRSRTRSRSRSPLHLSEKDKRELLEIAKANAAKALGTDNIVLPASLKILTPSKEIKNEKQEHEDPGESAEQPRRPAEDMTKSGMERATIQRSISFSPNNTMAKPVLQKPVSHVVKEPAISPAREDDRKGSPYGQWVPVKKEEKKTFLNFSPKSAPFRAR</sequence>
<dbReference type="OrthoDB" id="9950396at2759"/>
<dbReference type="GO" id="GO:0005634">
    <property type="term" value="C:nucleus"/>
    <property type="evidence" value="ECO:0007669"/>
    <property type="project" value="UniProtKB-SubCell"/>
</dbReference>
<comment type="function">
    <text evidence="6">Probably acts as a spliceosomal factor that contributes to spliceosome assembly and regulates the isoform switching of proteins such as PARP6.</text>
</comment>
<feature type="compositionally biased region" description="Basic and acidic residues" evidence="7">
    <location>
        <begin position="293"/>
        <end position="324"/>
    </location>
</feature>
<name>A0A663N8G1_ATHCN</name>
<dbReference type="GeneID" id="113488303"/>
<dbReference type="PANTHER" id="PTHR47622">
    <property type="entry name" value="ARGININE/SERINE-RICH PROTEIN 1"/>
    <property type="match status" value="1"/>
</dbReference>
<evidence type="ECO:0000313" key="8">
    <source>
        <dbReference type="Ensembl" id="ENSACUP00000021240.1"/>
    </source>
</evidence>
<protein>
    <recommendedName>
        <fullName evidence="3">Arginine/serine-rich protein 1</fullName>
    </recommendedName>
</protein>
<dbReference type="OMA" id="YGQWIPV"/>